<dbReference type="PROSITE" id="PS50977">
    <property type="entry name" value="HTH_TETR_2"/>
    <property type="match status" value="1"/>
</dbReference>
<dbReference type="InterPro" id="IPR050109">
    <property type="entry name" value="HTH-type_TetR-like_transc_reg"/>
</dbReference>
<reference evidence="6 7" key="1">
    <citation type="submission" date="2016-10" db="EMBL/GenBank/DDBJ databases">
        <authorList>
            <person name="de Groot N.N."/>
        </authorList>
    </citation>
    <scope>NUCLEOTIDE SEQUENCE [LARGE SCALE GENOMIC DNA]</scope>
    <source>
        <strain evidence="6 7">DSM 44468</strain>
    </source>
</reference>
<gene>
    <name evidence="6" type="ORF">SAMN05421835_12846</name>
</gene>
<dbReference type="SUPFAM" id="SSF48498">
    <property type="entry name" value="Tetracyclin repressor-like, C-terminal domain"/>
    <property type="match status" value="1"/>
</dbReference>
<keyword evidence="7" id="KW-1185">Reference proteome</keyword>
<proteinExistence type="predicted"/>
<evidence type="ECO:0000256" key="1">
    <source>
        <dbReference type="ARBA" id="ARBA00023015"/>
    </source>
</evidence>
<evidence type="ECO:0000313" key="7">
    <source>
        <dbReference type="Proteomes" id="UP000199025"/>
    </source>
</evidence>
<dbReference type="AlphaFoldDB" id="A0A1I4BG02"/>
<dbReference type="EMBL" id="FORP01000028">
    <property type="protein sequence ID" value="SFK67413.1"/>
    <property type="molecule type" value="Genomic_DNA"/>
</dbReference>
<keyword evidence="1" id="KW-0805">Transcription regulation</keyword>
<dbReference type="STRING" id="115433.SAMN05421835_12846"/>
<dbReference type="InterPro" id="IPR036271">
    <property type="entry name" value="Tet_transcr_reg_TetR-rel_C_sf"/>
</dbReference>
<evidence type="ECO:0000256" key="2">
    <source>
        <dbReference type="ARBA" id="ARBA00023125"/>
    </source>
</evidence>
<keyword evidence="3" id="KW-0804">Transcription</keyword>
<dbReference type="GO" id="GO:0003700">
    <property type="term" value="F:DNA-binding transcription factor activity"/>
    <property type="evidence" value="ECO:0007669"/>
    <property type="project" value="TreeGrafter"/>
</dbReference>
<dbReference type="InterPro" id="IPR009057">
    <property type="entry name" value="Homeodomain-like_sf"/>
</dbReference>
<protein>
    <submittedName>
        <fullName evidence="6">Regulatory protein, tetR family</fullName>
    </submittedName>
</protein>
<feature type="domain" description="HTH tetR-type" evidence="5">
    <location>
        <begin position="6"/>
        <end position="66"/>
    </location>
</feature>
<keyword evidence="2 4" id="KW-0238">DNA-binding</keyword>
<accession>A0A1I4BG02</accession>
<dbReference type="InterPro" id="IPR004111">
    <property type="entry name" value="Repressor_TetR_C"/>
</dbReference>
<evidence type="ECO:0000313" key="6">
    <source>
        <dbReference type="EMBL" id="SFK67413.1"/>
    </source>
</evidence>
<organism evidence="6 7">
    <name type="scientific">Amycolatopsis sacchari</name>
    <dbReference type="NCBI Taxonomy" id="115433"/>
    <lineage>
        <taxon>Bacteria</taxon>
        <taxon>Bacillati</taxon>
        <taxon>Actinomycetota</taxon>
        <taxon>Actinomycetes</taxon>
        <taxon>Pseudonocardiales</taxon>
        <taxon>Pseudonocardiaceae</taxon>
        <taxon>Amycolatopsis</taxon>
    </lineage>
</organism>
<dbReference type="SUPFAM" id="SSF46689">
    <property type="entry name" value="Homeodomain-like"/>
    <property type="match status" value="1"/>
</dbReference>
<name>A0A1I4BG02_9PSEU</name>
<dbReference type="OrthoDB" id="329481at2"/>
<dbReference type="RefSeq" id="WP_091515072.1">
    <property type="nucleotide sequence ID" value="NZ_CBDQZW010000053.1"/>
</dbReference>
<dbReference type="GO" id="GO:0000976">
    <property type="term" value="F:transcription cis-regulatory region binding"/>
    <property type="evidence" value="ECO:0007669"/>
    <property type="project" value="TreeGrafter"/>
</dbReference>
<evidence type="ECO:0000256" key="4">
    <source>
        <dbReference type="PROSITE-ProRule" id="PRU00335"/>
    </source>
</evidence>
<feature type="DNA-binding region" description="H-T-H motif" evidence="4">
    <location>
        <begin position="29"/>
        <end position="48"/>
    </location>
</feature>
<dbReference type="Gene3D" id="1.10.357.10">
    <property type="entry name" value="Tetracycline Repressor, domain 2"/>
    <property type="match status" value="1"/>
</dbReference>
<evidence type="ECO:0000259" key="5">
    <source>
        <dbReference type="PROSITE" id="PS50977"/>
    </source>
</evidence>
<dbReference type="Gene3D" id="1.10.10.60">
    <property type="entry name" value="Homeodomain-like"/>
    <property type="match status" value="1"/>
</dbReference>
<dbReference type="PANTHER" id="PTHR30055:SF151">
    <property type="entry name" value="TRANSCRIPTIONAL REGULATORY PROTEIN"/>
    <property type="match status" value="1"/>
</dbReference>
<sequence length="205" mass="21773">MPRPRSFTSAQIAAAALAVLDRDGLEGLSMRAVGKELGTATMALYRYVADRAQLEALVVDLVLGLVDPALPAGSLTERLTVLAERVRQAVGEHSAVVPLLLVHRHTSAASQRWGEAVLTALAEAGFTGRRRVIAFRAYLSLVLGALQTEYYSPLSGPGTEALSEQDEFPVLAETARAAGKIRAEEEFREGLALLLRGLTGAGKAP</sequence>
<evidence type="ECO:0000256" key="3">
    <source>
        <dbReference type="ARBA" id="ARBA00023163"/>
    </source>
</evidence>
<dbReference type="Proteomes" id="UP000199025">
    <property type="component" value="Unassembled WGS sequence"/>
</dbReference>
<dbReference type="GO" id="GO:0045892">
    <property type="term" value="P:negative regulation of DNA-templated transcription"/>
    <property type="evidence" value="ECO:0007669"/>
    <property type="project" value="InterPro"/>
</dbReference>
<dbReference type="InterPro" id="IPR001647">
    <property type="entry name" value="HTH_TetR"/>
</dbReference>
<dbReference type="Pfam" id="PF00440">
    <property type="entry name" value="TetR_N"/>
    <property type="match status" value="1"/>
</dbReference>
<dbReference type="PANTHER" id="PTHR30055">
    <property type="entry name" value="HTH-TYPE TRANSCRIPTIONAL REGULATOR RUTR"/>
    <property type="match status" value="1"/>
</dbReference>
<dbReference type="Pfam" id="PF02909">
    <property type="entry name" value="TetR_C_1"/>
    <property type="match status" value="1"/>
</dbReference>